<comment type="caution">
    <text evidence="1">The sequence shown here is derived from an EMBL/GenBank/DDBJ whole genome shotgun (WGS) entry which is preliminary data.</text>
</comment>
<organism evidence="1">
    <name type="scientific">marine sediment metagenome</name>
    <dbReference type="NCBI Taxonomy" id="412755"/>
    <lineage>
        <taxon>unclassified sequences</taxon>
        <taxon>metagenomes</taxon>
        <taxon>ecological metagenomes</taxon>
    </lineage>
</organism>
<proteinExistence type="predicted"/>
<gene>
    <name evidence="1" type="ORF">LCGC14_1125360</name>
</gene>
<reference evidence="1" key="1">
    <citation type="journal article" date="2015" name="Nature">
        <title>Complex archaea that bridge the gap between prokaryotes and eukaryotes.</title>
        <authorList>
            <person name="Spang A."/>
            <person name="Saw J.H."/>
            <person name="Jorgensen S.L."/>
            <person name="Zaremba-Niedzwiedzka K."/>
            <person name="Martijn J."/>
            <person name="Lind A.E."/>
            <person name="van Eijk R."/>
            <person name="Schleper C."/>
            <person name="Guy L."/>
            <person name="Ettema T.J."/>
        </authorList>
    </citation>
    <scope>NUCLEOTIDE SEQUENCE</scope>
</reference>
<dbReference type="EMBL" id="LAZR01005236">
    <property type="protein sequence ID" value="KKN01671.1"/>
    <property type="molecule type" value="Genomic_DNA"/>
</dbReference>
<evidence type="ECO:0000313" key="1">
    <source>
        <dbReference type="EMBL" id="KKN01671.1"/>
    </source>
</evidence>
<accession>A0A0F9PKS5</accession>
<dbReference type="AlphaFoldDB" id="A0A0F9PKS5"/>
<protein>
    <submittedName>
        <fullName evidence="1">Uncharacterized protein</fullName>
    </submittedName>
</protein>
<sequence length="89" mass="10123">MYDLKPGQLVECTWIDPAVHTDWTDAKEVTECYKFFCRAVGYVHLTDDYGLVLTACYGEETSGAQSLLLQQFLPWGSITDLWILQVEDA</sequence>
<name>A0A0F9PKS5_9ZZZZ</name>